<dbReference type="InParanoid" id="A0A1X7V6E8"/>
<dbReference type="EnsemblMetazoa" id="Aqu2.1.35573_001">
    <property type="protein sequence ID" value="Aqu2.1.35573_001"/>
    <property type="gene ID" value="Aqu2.1.35573"/>
</dbReference>
<protein>
    <submittedName>
        <fullName evidence="1">Uncharacterized protein</fullName>
    </submittedName>
</protein>
<reference evidence="1" key="1">
    <citation type="submission" date="2017-05" db="UniProtKB">
        <authorList>
            <consortium name="EnsemblMetazoa"/>
        </authorList>
    </citation>
    <scope>IDENTIFICATION</scope>
</reference>
<accession>A0A1X7V6E8</accession>
<evidence type="ECO:0000313" key="1">
    <source>
        <dbReference type="EnsemblMetazoa" id="Aqu2.1.35573_001"/>
    </source>
</evidence>
<name>A0A1X7V6E8_AMPQE</name>
<organism evidence="1">
    <name type="scientific">Amphimedon queenslandica</name>
    <name type="common">Sponge</name>
    <dbReference type="NCBI Taxonomy" id="400682"/>
    <lineage>
        <taxon>Eukaryota</taxon>
        <taxon>Metazoa</taxon>
        <taxon>Porifera</taxon>
        <taxon>Demospongiae</taxon>
        <taxon>Heteroscleromorpha</taxon>
        <taxon>Haplosclerida</taxon>
        <taxon>Niphatidae</taxon>
        <taxon>Amphimedon</taxon>
    </lineage>
</organism>
<proteinExistence type="predicted"/>
<sequence>HHPHNSMRPRISDHL</sequence>